<evidence type="ECO:0000259" key="7">
    <source>
        <dbReference type="PROSITE" id="PS50066"/>
    </source>
</evidence>
<feature type="compositionally biased region" description="Basic and acidic residues" evidence="6">
    <location>
        <begin position="562"/>
        <end position="576"/>
    </location>
</feature>
<dbReference type="GO" id="GO:0045944">
    <property type="term" value="P:positive regulation of transcription by RNA polymerase II"/>
    <property type="evidence" value="ECO:0007669"/>
    <property type="project" value="InterPro"/>
</dbReference>
<feature type="region of interest" description="Disordered" evidence="6">
    <location>
        <begin position="122"/>
        <end position="198"/>
    </location>
</feature>
<dbReference type="Pfam" id="PF00319">
    <property type="entry name" value="SRF-TF"/>
    <property type="match status" value="1"/>
</dbReference>
<feature type="region of interest" description="Disordered" evidence="6">
    <location>
        <begin position="518"/>
        <end position="576"/>
    </location>
</feature>
<dbReference type="AlphaFoldDB" id="A0AAD4N5Z2"/>
<evidence type="ECO:0000256" key="4">
    <source>
        <dbReference type="ARBA" id="ARBA00023163"/>
    </source>
</evidence>
<feature type="compositionally biased region" description="Polar residues" evidence="6">
    <location>
        <begin position="525"/>
        <end position="537"/>
    </location>
</feature>
<dbReference type="GO" id="GO:0005634">
    <property type="term" value="C:nucleus"/>
    <property type="evidence" value="ECO:0007669"/>
    <property type="project" value="UniProtKB-SubCell"/>
</dbReference>
<dbReference type="SUPFAM" id="SSF55455">
    <property type="entry name" value="SRF-like"/>
    <property type="match status" value="1"/>
</dbReference>
<keyword evidence="9" id="KW-1185">Reference proteome</keyword>
<comment type="caution">
    <text evidence="8">The sequence shown here is derived from an EMBL/GenBank/DDBJ whole genome shotgun (WGS) entry which is preliminary data.</text>
</comment>
<feature type="region of interest" description="Disordered" evidence="6">
    <location>
        <begin position="285"/>
        <end position="310"/>
    </location>
</feature>
<evidence type="ECO:0000313" key="8">
    <source>
        <dbReference type="EMBL" id="KAI1712761.1"/>
    </source>
</evidence>
<dbReference type="PANTHER" id="PTHR11945:SF534">
    <property type="entry name" value="MYOCYTE-SPECIFIC ENHANCER FACTOR 2"/>
    <property type="match status" value="1"/>
</dbReference>
<evidence type="ECO:0000313" key="9">
    <source>
        <dbReference type="Proteomes" id="UP001201812"/>
    </source>
</evidence>
<dbReference type="GO" id="GO:0046983">
    <property type="term" value="F:protein dimerization activity"/>
    <property type="evidence" value="ECO:0007669"/>
    <property type="project" value="InterPro"/>
</dbReference>
<dbReference type="SMART" id="SM00432">
    <property type="entry name" value="MADS"/>
    <property type="match status" value="1"/>
</dbReference>
<evidence type="ECO:0000256" key="1">
    <source>
        <dbReference type="ARBA" id="ARBA00004123"/>
    </source>
</evidence>
<dbReference type="GO" id="GO:0042826">
    <property type="term" value="F:histone deacetylase binding"/>
    <property type="evidence" value="ECO:0007669"/>
    <property type="project" value="TreeGrafter"/>
</dbReference>
<comment type="subcellular location">
    <subcellularLocation>
        <location evidence="1">Nucleus</location>
    </subcellularLocation>
</comment>
<proteinExistence type="predicted"/>
<keyword evidence="5" id="KW-0539">Nucleus</keyword>
<feature type="compositionally biased region" description="Low complexity" evidence="6">
    <location>
        <begin position="130"/>
        <end position="139"/>
    </location>
</feature>
<keyword evidence="2" id="KW-0805">Transcription regulation</keyword>
<dbReference type="Gene3D" id="3.40.1810.10">
    <property type="entry name" value="Transcription factor, MADS-box"/>
    <property type="match status" value="1"/>
</dbReference>
<protein>
    <submittedName>
        <fullName evidence="8">SRF-type transcription factor (DNA-binding and dimerization domain) domain-containing protein</fullName>
    </submittedName>
</protein>
<name>A0AAD4N5Z2_9BILA</name>
<reference evidence="8" key="1">
    <citation type="submission" date="2022-01" db="EMBL/GenBank/DDBJ databases">
        <title>Genome Sequence Resource for Two Populations of Ditylenchus destructor, the Migratory Endoparasitic Phytonematode.</title>
        <authorList>
            <person name="Zhang H."/>
            <person name="Lin R."/>
            <person name="Xie B."/>
        </authorList>
    </citation>
    <scope>NUCLEOTIDE SEQUENCE</scope>
    <source>
        <strain evidence="8">BazhouSP</strain>
    </source>
</reference>
<dbReference type="CDD" id="cd00265">
    <property type="entry name" value="MADS_MEF2_like"/>
    <property type="match status" value="1"/>
</dbReference>
<dbReference type="GO" id="GO:0000981">
    <property type="term" value="F:DNA-binding transcription factor activity, RNA polymerase II-specific"/>
    <property type="evidence" value="ECO:0007669"/>
    <property type="project" value="TreeGrafter"/>
</dbReference>
<evidence type="ECO:0000256" key="3">
    <source>
        <dbReference type="ARBA" id="ARBA00023125"/>
    </source>
</evidence>
<dbReference type="InterPro" id="IPR036879">
    <property type="entry name" value="TF_MADSbox_sf"/>
</dbReference>
<dbReference type="PRINTS" id="PR00404">
    <property type="entry name" value="MADSDOMAIN"/>
</dbReference>
<keyword evidence="3" id="KW-0238">DNA-binding</keyword>
<keyword evidence="4" id="KW-0804">Transcription</keyword>
<dbReference type="FunFam" id="3.40.1810.10:FF:000001">
    <property type="entry name" value="Myocyte-specific enhancer factor 2A homolog"/>
    <property type="match status" value="1"/>
</dbReference>
<gene>
    <name evidence="8" type="ORF">DdX_09386</name>
</gene>
<feature type="compositionally biased region" description="Low complexity" evidence="6">
    <location>
        <begin position="150"/>
        <end position="165"/>
    </location>
</feature>
<dbReference type="GO" id="GO:0030154">
    <property type="term" value="P:cell differentiation"/>
    <property type="evidence" value="ECO:0007669"/>
    <property type="project" value="TreeGrafter"/>
</dbReference>
<evidence type="ECO:0000256" key="2">
    <source>
        <dbReference type="ARBA" id="ARBA00023015"/>
    </source>
</evidence>
<accession>A0AAD4N5Z2</accession>
<dbReference type="GO" id="GO:0000978">
    <property type="term" value="F:RNA polymerase II cis-regulatory region sequence-specific DNA binding"/>
    <property type="evidence" value="ECO:0007669"/>
    <property type="project" value="TreeGrafter"/>
</dbReference>
<evidence type="ECO:0000256" key="5">
    <source>
        <dbReference type="ARBA" id="ARBA00023242"/>
    </source>
</evidence>
<dbReference type="PANTHER" id="PTHR11945">
    <property type="entry name" value="MADS BOX PROTEIN"/>
    <property type="match status" value="1"/>
</dbReference>
<feature type="compositionally biased region" description="Polar residues" evidence="6">
    <location>
        <begin position="140"/>
        <end position="149"/>
    </location>
</feature>
<dbReference type="PROSITE" id="PS50066">
    <property type="entry name" value="MADS_BOX_2"/>
    <property type="match status" value="1"/>
</dbReference>
<dbReference type="InterPro" id="IPR002100">
    <property type="entry name" value="TF_MADSbox"/>
</dbReference>
<dbReference type="PROSITE" id="PS00350">
    <property type="entry name" value="MADS_BOX_1"/>
    <property type="match status" value="1"/>
</dbReference>
<evidence type="ECO:0000256" key="6">
    <source>
        <dbReference type="SAM" id="MobiDB-lite"/>
    </source>
</evidence>
<dbReference type="InterPro" id="IPR033896">
    <property type="entry name" value="MEF2-like_N"/>
</dbReference>
<feature type="domain" description="MADS-box" evidence="7">
    <location>
        <begin position="196"/>
        <end position="256"/>
    </location>
</feature>
<organism evidence="8 9">
    <name type="scientific">Ditylenchus destructor</name>
    <dbReference type="NCBI Taxonomy" id="166010"/>
    <lineage>
        <taxon>Eukaryota</taxon>
        <taxon>Metazoa</taxon>
        <taxon>Ecdysozoa</taxon>
        <taxon>Nematoda</taxon>
        <taxon>Chromadorea</taxon>
        <taxon>Rhabditida</taxon>
        <taxon>Tylenchina</taxon>
        <taxon>Tylenchomorpha</taxon>
        <taxon>Sphaerularioidea</taxon>
        <taxon>Anguinidae</taxon>
        <taxon>Anguininae</taxon>
        <taxon>Ditylenchus</taxon>
    </lineage>
</organism>
<dbReference type="Proteomes" id="UP001201812">
    <property type="component" value="Unassembled WGS sequence"/>
</dbReference>
<dbReference type="EMBL" id="JAKKPZ010000017">
    <property type="protein sequence ID" value="KAI1712761.1"/>
    <property type="molecule type" value="Genomic_DNA"/>
</dbReference>
<sequence>MCGGSLTCLRQVIDITRRAKNFIWRRVSLEWAPAYTLLPLSYCYSSALPNSLATGLAIDNPLYLYYNNPAASSENNCNNWPAVSAATSLSNPQNAARQGQYSDGVGRLIEGETVGQLNINLAGSVDPRSSSHLHLQSQLNPGSNSIQGNQHSPQQHQLLPLGQPSFGRTDLTGQRHPINPHPQAATIGQPNPRRRMGRKKIQITRIQDERNRQVTFTKRKFGLMKKAYELSVLCDCEIALIIFNSTNRLFQYASTDMDKVLLKYTEYNEPHESRTNSDIMEALQRKEGKQGVGVDSDDESPGPSPPHQPSLADLNGAVAAAGAALGGVGNNAALQAAAAAAAAYANGGGGGMPGNPGGPFGHSGQPQLDFNGVTNIAQIFNNPFLGNPYNGAVRGGQNSSGLGSNAAAAVAASMAAASSTSTNRQQGGPKIMHQDFASTSNVFSHNGNNGNNGNFGLMSSVPSTSGGENCSPSPQRLSITQLQQQHTPQLLHNPHAQMAGHQQQRPASTAGILQHHGALMPQQGPPQSLTPQPMSSHHNMDDGGGISWNEKYLKVEPPNSPAEKRARIEDWRASIT</sequence>